<reference evidence="1" key="1">
    <citation type="submission" date="2022-03" db="EMBL/GenBank/DDBJ databases">
        <title>De novo assembled genomes of Belliella spp. (Cyclobacteriaceae) strains.</title>
        <authorList>
            <person name="Szabo A."/>
            <person name="Korponai K."/>
            <person name="Felfoldi T."/>
        </authorList>
    </citation>
    <scope>NUCLEOTIDE SEQUENCE</scope>
    <source>
        <strain evidence="1">DSM 111904</strain>
    </source>
</reference>
<proteinExistence type="predicted"/>
<evidence type="ECO:0000313" key="2">
    <source>
        <dbReference type="Proteomes" id="UP001165489"/>
    </source>
</evidence>
<dbReference type="EMBL" id="JAKZGP010000056">
    <property type="protein sequence ID" value="MCH7411038.1"/>
    <property type="molecule type" value="Genomic_DNA"/>
</dbReference>
<sequence length="52" mass="5716">MLKGIIEYDEAYIEKAVDEKIKNQLKRGIGSYIQAIVAFAAESTPIEGKNTG</sequence>
<protein>
    <submittedName>
        <fullName evidence="1">Uncharacterized protein</fullName>
    </submittedName>
</protein>
<accession>A0ABS9V4X7</accession>
<gene>
    <name evidence="1" type="ORF">MM239_16645</name>
</gene>
<comment type="caution">
    <text evidence="1">The sequence shown here is derived from an EMBL/GenBank/DDBJ whole genome shotgun (WGS) entry which is preliminary data.</text>
</comment>
<evidence type="ECO:0000313" key="1">
    <source>
        <dbReference type="EMBL" id="MCH7411038.1"/>
    </source>
</evidence>
<dbReference type="Proteomes" id="UP001165489">
    <property type="component" value="Unassembled WGS sequence"/>
</dbReference>
<organism evidence="1 2">
    <name type="scientific">Belliella filtrata</name>
    <dbReference type="NCBI Taxonomy" id="2923435"/>
    <lineage>
        <taxon>Bacteria</taxon>
        <taxon>Pseudomonadati</taxon>
        <taxon>Bacteroidota</taxon>
        <taxon>Cytophagia</taxon>
        <taxon>Cytophagales</taxon>
        <taxon>Cyclobacteriaceae</taxon>
        <taxon>Belliella</taxon>
    </lineage>
</organism>
<keyword evidence="2" id="KW-1185">Reference proteome</keyword>
<name>A0ABS9V4X7_9BACT</name>
<dbReference type="RefSeq" id="WP_241349394.1">
    <property type="nucleotide sequence ID" value="NZ_JAKZGP010000056.1"/>
</dbReference>